<accession>A0A4R8RQ79</accession>
<organism evidence="3 4">
    <name type="scientific">Colletotrichum trifolii</name>
    <dbReference type="NCBI Taxonomy" id="5466"/>
    <lineage>
        <taxon>Eukaryota</taxon>
        <taxon>Fungi</taxon>
        <taxon>Dikarya</taxon>
        <taxon>Ascomycota</taxon>
        <taxon>Pezizomycotina</taxon>
        <taxon>Sordariomycetes</taxon>
        <taxon>Hypocreomycetidae</taxon>
        <taxon>Glomerellales</taxon>
        <taxon>Glomerellaceae</taxon>
        <taxon>Colletotrichum</taxon>
        <taxon>Colletotrichum orbiculare species complex</taxon>
    </lineage>
</organism>
<reference evidence="3 4" key="1">
    <citation type="submission" date="2018-12" db="EMBL/GenBank/DDBJ databases">
        <title>Genome sequence and assembly of Colletotrichum trifolii.</title>
        <authorList>
            <person name="Gan P."/>
            <person name="Shirasu K."/>
        </authorList>
    </citation>
    <scope>NUCLEOTIDE SEQUENCE [LARGE SCALE GENOMIC DNA]</scope>
    <source>
        <strain evidence="3 4">543-2</strain>
    </source>
</reference>
<dbReference type="Pfam" id="PF00583">
    <property type="entry name" value="Acetyltransf_1"/>
    <property type="match status" value="1"/>
</dbReference>
<feature type="region of interest" description="Disordered" evidence="1">
    <location>
        <begin position="98"/>
        <end position="117"/>
    </location>
</feature>
<dbReference type="UniPathway" id="UPA00113">
    <property type="reaction ID" value="UER00529"/>
</dbReference>
<name>A0A4R8RQ79_COLTR</name>
<dbReference type="InterPro" id="IPR000182">
    <property type="entry name" value="GNAT_dom"/>
</dbReference>
<feature type="compositionally biased region" description="Basic and acidic residues" evidence="1">
    <location>
        <begin position="107"/>
        <end position="117"/>
    </location>
</feature>
<dbReference type="EMBL" id="RYZW01000014">
    <property type="protein sequence ID" value="TDZ67957.1"/>
    <property type="molecule type" value="Genomic_DNA"/>
</dbReference>
<keyword evidence="4" id="KW-1185">Reference proteome</keyword>
<dbReference type="Gene3D" id="3.40.630.30">
    <property type="match status" value="1"/>
</dbReference>
<protein>
    <recommendedName>
        <fullName evidence="2">N-acetyltransferase domain-containing protein</fullName>
    </recommendedName>
</protein>
<evidence type="ECO:0000313" key="3">
    <source>
        <dbReference type="EMBL" id="TDZ67957.1"/>
    </source>
</evidence>
<evidence type="ECO:0000256" key="1">
    <source>
        <dbReference type="SAM" id="MobiDB-lite"/>
    </source>
</evidence>
<evidence type="ECO:0000259" key="2">
    <source>
        <dbReference type="Pfam" id="PF00583"/>
    </source>
</evidence>
<feature type="domain" description="N-acetyltransferase" evidence="2">
    <location>
        <begin position="168"/>
        <end position="211"/>
    </location>
</feature>
<dbReference type="AlphaFoldDB" id="A0A4R8RQ79"/>
<comment type="caution">
    <text evidence="3">The sequence shown here is derived from an EMBL/GenBank/DDBJ whole genome shotgun (WGS) entry which is preliminary data.</text>
</comment>
<dbReference type="CDD" id="cd04301">
    <property type="entry name" value="NAT_SF"/>
    <property type="match status" value="1"/>
</dbReference>
<evidence type="ECO:0000313" key="4">
    <source>
        <dbReference type="Proteomes" id="UP000295703"/>
    </source>
</evidence>
<dbReference type="SUPFAM" id="SSF55729">
    <property type="entry name" value="Acyl-CoA N-acyltransferases (Nat)"/>
    <property type="match status" value="2"/>
</dbReference>
<dbReference type="Proteomes" id="UP000295703">
    <property type="component" value="Unassembled WGS sequence"/>
</dbReference>
<proteinExistence type="predicted"/>
<sequence>MVDLLEPTRLDAYVRGKAHDEQAPGIPQKFCDAMDVREQVFVIEQGVPLENEFDADDSRACHWITYASVNMNIEDEVVDAAGNIVKRRKRGPRSIPIGTLRLVPFPHEPHPQDGGEYRDGKLVSENGGKVTQPVAKSVLKEDGVVGAAEHVGEEPRVQRLKPVTPPDRATDLHNGKEPYVKLGRLAVLKGFRGNRIATLLIQTAMKWLKENPRYFNPSIREEGLENLGAKMPGEVPKWGGLVCVHAQKSVVELWKEFGFQVDEGMGTWWEEGIEHRGMFLRLDVNSFPGLIKSVQ</sequence>
<dbReference type="InterPro" id="IPR016181">
    <property type="entry name" value="Acyl_CoA_acyltransferase"/>
</dbReference>
<dbReference type="GO" id="GO:0016747">
    <property type="term" value="F:acyltransferase activity, transferring groups other than amino-acyl groups"/>
    <property type="evidence" value="ECO:0007669"/>
    <property type="project" value="InterPro"/>
</dbReference>
<dbReference type="GO" id="GO:0006048">
    <property type="term" value="P:UDP-N-acetylglucosamine biosynthetic process"/>
    <property type="evidence" value="ECO:0007669"/>
    <property type="project" value="UniProtKB-UniPathway"/>
</dbReference>
<gene>
    <name evidence="3" type="ORF">CTRI78_v002520</name>
</gene>